<dbReference type="PANTHER" id="PTHR11986">
    <property type="entry name" value="AMINOTRANSFERASE CLASS III"/>
    <property type="match status" value="1"/>
</dbReference>
<reference evidence="7" key="1">
    <citation type="submission" date="2022-04" db="EMBL/GenBank/DDBJ databases">
        <title>Desulfatitalea alkaliphila sp. nov., a novel anaerobic sulfate-reducing bacterium isolated from terrestrial mud volcano, Taman Peninsula, Russia.</title>
        <authorList>
            <person name="Khomyakova M.A."/>
            <person name="Merkel A.Y."/>
            <person name="Slobodkin A.I."/>
        </authorList>
    </citation>
    <scope>NUCLEOTIDE SEQUENCE</scope>
    <source>
        <strain evidence="7">M08but</strain>
    </source>
</reference>
<comment type="subunit">
    <text evidence="6">Homodimer.</text>
</comment>
<dbReference type="NCBIfam" id="NF002874">
    <property type="entry name" value="PRK03244.1"/>
    <property type="match status" value="1"/>
</dbReference>
<dbReference type="InterPro" id="IPR005814">
    <property type="entry name" value="Aminotrans_3"/>
</dbReference>
<feature type="binding site" evidence="6">
    <location>
        <position position="135"/>
    </location>
    <ligand>
        <name>pyridoxal 5'-phosphate</name>
        <dbReference type="ChEBI" id="CHEBI:597326"/>
    </ligand>
</feature>
<dbReference type="FunFam" id="3.40.640.10:FF:000004">
    <property type="entry name" value="Acetylornithine aminotransferase"/>
    <property type="match status" value="1"/>
</dbReference>
<dbReference type="Proteomes" id="UP001165427">
    <property type="component" value="Unassembled WGS sequence"/>
</dbReference>
<evidence type="ECO:0000313" key="7">
    <source>
        <dbReference type="EMBL" id="MCJ8502566.1"/>
    </source>
</evidence>
<keyword evidence="4" id="KW-0670">Pyruvate</keyword>
<dbReference type="InterPro" id="IPR015424">
    <property type="entry name" value="PyrdxlP-dep_Trfase"/>
</dbReference>
<dbReference type="RefSeq" id="WP_246913531.1">
    <property type="nucleotide sequence ID" value="NZ_JALJRB010000028.1"/>
</dbReference>
<comment type="caution">
    <text evidence="7">The sequence shown here is derived from an EMBL/GenBank/DDBJ whole genome shotgun (WGS) entry which is preliminary data.</text>
</comment>
<dbReference type="GO" id="GO:0030170">
    <property type="term" value="F:pyridoxal phosphate binding"/>
    <property type="evidence" value="ECO:0007669"/>
    <property type="project" value="InterPro"/>
</dbReference>
<dbReference type="GO" id="GO:0003992">
    <property type="term" value="F:N2-acetyl-L-ornithine:2-oxoglutarate 5-aminotransferase activity"/>
    <property type="evidence" value="ECO:0007669"/>
    <property type="project" value="UniProtKB-UniRule"/>
</dbReference>
<accession>A0AA41R6B1</accession>
<feature type="binding site" evidence="6">
    <location>
        <position position="277"/>
    </location>
    <ligand>
        <name>N(2)-acetyl-L-ornithine</name>
        <dbReference type="ChEBI" id="CHEBI:57805"/>
    </ligand>
</feature>
<evidence type="ECO:0000313" key="8">
    <source>
        <dbReference type="Proteomes" id="UP001165427"/>
    </source>
</evidence>
<dbReference type="Gene3D" id="3.40.640.10">
    <property type="entry name" value="Type I PLP-dependent aspartate aminotransferase-like (Major domain)"/>
    <property type="match status" value="1"/>
</dbReference>
<dbReference type="PROSITE" id="PS00600">
    <property type="entry name" value="AA_TRANSFER_CLASS_3"/>
    <property type="match status" value="1"/>
</dbReference>
<dbReference type="GO" id="GO:0042802">
    <property type="term" value="F:identical protein binding"/>
    <property type="evidence" value="ECO:0007669"/>
    <property type="project" value="TreeGrafter"/>
</dbReference>
<name>A0AA41R6B1_9BACT</name>
<dbReference type="HAMAP" id="MF_01107">
    <property type="entry name" value="ArgD_aminotrans_3"/>
    <property type="match status" value="1"/>
</dbReference>
<dbReference type="AlphaFoldDB" id="A0AA41R6B1"/>
<organism evidence="7 8">
    <name type="scientific">Desulfatitalea alkaliphila</name>
    <dbReference type="NCBI Taxonomy" id="2929485"/>
    <lineage>
        <taxon>Bacteria</taxon>
        <taxon>Pseudomonadati</taxon>
        <taxon>Thermodesulfobacteriota</taxon>
        <taxon>Desulfobacteria</taxon>
        <taxon>Desulfobacterales</taxon>
        <taxon>Desulfosarcinaceae</taxon>
        <taxon>Desulfatitalea</taxon>
    </lineage>
</organism>
<evidence type="ECO:0000256" key="4">
    <source>
        <dbReference type="ARBA" id="ARBA00023317"/>
    </source>
</evidence>
<protein>
    <recommendedName>
        <fullName evidence="6">Acetylornithine aminotransferase</fullName>
        <shortName evidence="6">ACOAT</shortName>
        <ecNumber evidence="6">2.6.1.11</ecNumber>
    </recommendedName>
</protein>
<gene>
    <name evidence="6" type="primary">argD</name>
    <name evidence="7" type="ORF">MRX98_18460</name>
</gene>
<dbReference type="InterPro" id="IPR050103">
    <property type="entry name" value="Class-III_PLP-dep_AT"/>
</dbReference>
<keyword evidence="6" id="KW-0055">Arginine biosynthesis</keyword>
<keyword evidence="2 6" id="KW-0808">Transferase</keyword>
<dbReference type="NCBIfam" id="NF002325">
    <property type="entry name" value="PRK01278.1"/>
    <property type="match status" value="1"/>
</dbReference>
<dbReference type="PANTHER" id="PTHR11986:SF113">
    <property type="entry name" value="SUCCINYLORNITHINE TRANSAMINASE"/>
    <property type="match status" value="1"/>
</dbReference>
<comment type="cofactor">
    <cofactor evidence="6">
        <name>pyridoxal 5'-phosphate</name>
        <dbReference type="ChEBI" id="CHEBI:597326"/>
    </cofactor>
    <text evidence="6">Binds 1 pyridoxal phosphate per subunit.</text>
</comment>
<dbReference type="NCBIfam" id="TIGR00707">
    <property type="entry name" value="argD"/>
    <property type="match status" value="1"/>
</dbReference>
<dbReference type="SUPFAM" id="SSF53383">
    <property type="entry name" value="PLP-dependent transferases"/>
    <property type="match status" value="1"/>
</dbReference>
<dbReference type="EMBL" id="JALJRB010000028">
    <property type="protein sequence ID" value="MCJ8502566.1"/>
    <property type="molecule type" value="Genomic_DNA"/>
</dbReference>
<comment type="subcellular location">
    <subcellularLocation>
        <location evidence="6">Cytoplasm</location>
    </subcellularLocation>
</comment>
<evidence type="ECO:0000256" key="6">
    <source>
        <dbReference type="HAMAP-Rule" id="MF_01107"/>
    </source>
</evidence>
<dbReference type="GO" id="GO:0006526">
    <property type="term" value="P:L-arginine biosynthetic process"/>
    <property type="evidence" value="ECO:0007669"/>
    <property type="project" value="UniProtKB-UniRule"/>
</dbReference>
<keyword evidence="6" id="KW-0963">Cytoplasm</keyword>
<sequence>MDIQQLADAHIANTYARFPLALVKGQGCTVWDDQGRAYTDFIAGIAVCNLGHSHPDLVAVLSEQARTLWHVSNLYYTGPQAELAAWLTAHSFADRVFFGNSGAEANEAAIKLARKYFKDQGAPERYRVVSMKQSFHGRTMATLSATGQEKVRKGYDPILEGFDYAAFDDIEDLSCLVGPATCAVMLEPIQGEGGVVVPDKAYLAEVRRLCDETGCLLIFDEIQTGIGRTGKLFAYEHFGVTPDIMTLAKALGNGLPIGAMLATEKVAAAFVPGAHASTFGGTPLVTAVALKVLQILTEEGVLEQAAKTGAYLREALMRLKTKHAAIQEIRGMGLLVAARIDRPAAPIVRACMEQGYLINCVQDNILRFAPPLIVTPEQIDGLMVCLDKVLSGADKQR</sequence>
<evidence type="ECO:0000256" key="3">
    <source>
        <dbReference type="ARBA" id="ARBA00022898"/>
    </source>
</evidence>
<comment type="catalytic activity">
    <reaction evidence="6">
        <text>N(2)-acetyl-L-ornithine + 2-oxoglutarate = N-acetyl-L-glutamate 5-semialdehyde + L-glutamate</text>
        <dbReference type="Rhea" id="RHEA:18049"/>
        <dbReference type="ChEBI" id="CHEBI:16810"/>
        <dbReference type="ChEBI" id="CHEBI:29123"/>
        <dbReference type="ChEBI" id="CHEBI:29985"/>
        <dbReference type="ChEBI" id="CHEBI:57805"/>
        <dbReference type="EC" id="2.6.1.11"/>
    </reaction>
</comment>
<proteinExistence type="inferred from homology"/>
<comment type="pathway">
    <text evidence="6">Amino-acid biosynthesis; L-arginine biosynthesis; N(2)-acetyl-L-ornithine from L-glutamate: step 4/4.</text>
</comment>
<feature type="modified residue" description="N6-(pyridoxal phosphate)lysine" evidence="6">
    <location>
        <position position="249"/>
    </location>
</feature>
<evidence type="ECO:0000256" key="2">
    <source>
        <dbReference type="ARBA" id="ARBA00022679"/>
    </source>
</evidence>
<dbReference type="Pfam" id="PF00202">
    <property type="entry name" value="Aminotran_3"/>
    <property type="match status" value="1"/>
</dbReference>
<comment type="similarity">
    <text evidence="6">Belongs to the class-III pyridoxal-phosphate-dependent aminotransferase family. ArgD subfamily.</text>
</comment>
<evidence type="ECO:0000256" key="5">
    <source>
        <dbReference type="ARBA" id="ARBA00052998"/>
    </source>
</evidence>
<comment type="catalytic activity">
    <reaction evidence="5">
        <text>taurine + pyruvate = sulfoacetaldehyde + L-alanine</text>
        <dbReference type="Rhea" id="RHEA:10420"/>
        <dbReference type="ChEBI" id="CHEBI:15361"/>
        <dbReference type="ChEBI" id="CHEBI:57972"/>
        <dbReference type="ChEBI" id="CHEBI:58246"/>
        <dbReference type="ChEBI" id="CHEBI:507393"/>
        <dbReference type="EC" id="2.6.1.77"/>
    </reaction>
    <physiologicalReaction direction="left-to-right" evidence="5">
        <dbReference type="Rhea" id="RHEA:10421"/>
    </physiologicalReaction>
</comment>
<keyword evidence="1 6" id="KW-0032">Aminotransferase</keyword>
<dbReference type="Gene3D" id="3.90.1150.10">
    <property type="entry name" value="Aspartate Aminotransferase, domain 1"/>
    <property type="match status" value="1"/>
</dbReference>
<feature type="binding site" evidence="6">
    <location>
        <begin position="102"/>
        <end position="103"/>
    </location>
    <ligand>
        <name>pyridoxal 5'-phosphate</name>
        <dbReference type="ChEBI" id="CHEBI:597326"/>
    </ligand>
</feature>
<dbReference type="CDD" id="cd00610">
    <property type="entry name" value="OAT_like"/>
    <property type="match status" value="1"/>
</dbReference>
<dbReference type="GO" id="GO:0005737">
    <property type="term" value="C:cytoplasm"/>
    <property type="evidence" value="ECO:0007669"/>
    <property type="project" value="UniProtKB-SubCell"/>
</dbReference>
<keyword evidence="8" id="KW-1185">Reference proteome</keyword>
<dbReference type="PIRSF" id="PIRSF000521">
    <property type="entry name" value="Transaminase_4ab_Lys_Orn"/>
    <property type="match status" value="1"/>
</dbReference>
<dbReference type="EC" id="2.6.1.11" evidence="6"/>
<comment type="miscellaneous">
    <text evidence="6">May also have succinyldiaminopimelate aminotransferase activity, thus carrying out the corresponding step in lysine biosynthesis.</text>
</comment>
<feature type="binding site" evidence="6">
    <location>
        <begin position="220"/>
        <end position="223"/>
    </location>
    <ligand>
        <name>pyridoxal 5'-phosphate</name>
        <dbReference type="ChEBI" id="CHEBI:597326"/>
    </ligand>
</feature>
<keyword evidence="3 6" id="KW-0663">Pyridoxal phosphate</keyword>
<feature type="binding site" evidence="6">
    <location>
        <position position="138"/>
    </location>
    <ligand>
        <name>N(2)-acetyl-L-ornithine</name>
        <dbReference type="ChEBI" id="CHEBI:57805"/>
    </ligand>
</feature>
<dbReference type="InterPro" id="IPR049704">
    <property type="entry name" value="Aminotrans_3_PPA_site"/>
</dbReference>
<dbReference type="InterPro" id="IPR004636">
    <property type="entry name" value="AcOrn/SuccOrn_fam"/>
</dbReference>
<dbReference type="InterPro" id="IPR015421">
    <property type="entry name" value="PyrdxlP-dep_Trfase_major"/>
</dbReference>
<keyword evidence="6" id="KW-0028">Amino-acid biosynthesis</keyword>
<evidence type="ECO:0000256" key="1">
    <source>
        <dbReference type="ARBA" id="ARBA00022576"/>
    </source>
</evidence>
<feature type="binding site" evidence="6">
    <location>
        <position position="278"/>
    </location>
    <ligand>
        <name>pyridoxal 5'-phosphate</name>
        <dbReference type="ChEBI" id="CHEBI:597326"/>
    </ligand>
</feature>
<dbReference type="InterPro" id="IPR015422">
    <property type="entry name" value="PyrdxlP-dep_Trfase_small"/>
</dbReference>
<dbReference type="GO" id="GO:0031299">
    <property type="term" value="F:taurine-pyruvate aminotransferase activity"/>
    <property type="evidence" value="ECO:0007669"/>
    <property type="project" value="UniProtKB-EC"/>
</dbReference>